<name>F2E207_HORVV</name>
<dbReference type="AlphaFoldDB" id="F2E207"/>
<sequence length="82" mass="9112">MMEKVGEGVLKKGVGELAEKIFTKTFLLRASSIAIRLNPVAIAATFAFSTLMETYRQSKREEEVASKMKALLQACKENVEVM</sequence>
<accession>F2E207</accession>
<evidence type="ECO:0000313" key="1">
    <source>
        <dbReference type="EMBL" id="BAK01379.1"/>
    </source>
</evidence>
<protein>
    <submittedName>
        <fullName evidence="1">Predicted protein</fullName>
    </submittedName>
</protein>
<reference evidence="1" key="1">
    <citation type="journal article" date="2011" name="Plant Physiol.">
        <title>Comprehensive sequence analysis of 24,783 barley full-length cDNAs derived from 12 clone libraries.</title>
        <authorList>
            <person name="Matsumoto T."/>
            <person name="Tanaka T."/>
            <person name="Sakai H."/>
            <person name="Amano N."/>
            <person name="Kanamori H."/>
            <person name="Kurita K."/>
            <person name="Kikuta A."/>
            <person name="Kamiya K."/>
            <person name="Yamamoto M."/>
            <person name="Ikawa H."/>
            <person name="Fujii N."/>
            <person name="Hori K."/>
            <person name="Itoh T."/>
            <person name="Sato K."/>
        </authorList>
    </citation>
    <scope>NUCLEOTIDE SEQUENCE</scope>
    <source>
        <tissue evidence="1">Shoot and root</tissue>
    </source>
</reference>
<dbReference type="EMBL" id="AK370178">
    <property type="protein sequence ID" value="BAK01379.1"/>
    <property type="molecule type" value="mRNA"/>
</dbReference>
<proteinExistence type="evidence at transcript level"/>
<organism evidence="1">
    <name type="scientific">Hordeum vulgare subsp. vulgare</name>
    <name type="common">Domesticated barley</name>
    <dbReference type="NCBI Taxonomy" id="112509"/>
    <lineage>
        <taxon>Eukaryota</taxon>
        <taxon>Viridiplantae</taxon>
        <taxon>Streptophyta</taxon>
        <taxon>Embryophyta</taxon>
        <taxon>Tracheophyta</taxon>
        <taxon>Spermatophyta</taxon>
        <taxon>Magnoliopsida</taxon>
        <taxon>Liliopsida</taxon>
        <taxon>Poales</taxon>
        <taxon>Poaceae</taxon>
        <taxon>BOP clade</taxon>
        <taxon>Pooideae</taxon>
        <taxon>Triticodae</taxon>
        <taxon>Triticeae</taxon>
        <taxon>Hordeinae</taxon>
        <taxon>Hordeum</taxon>
    </lineage>
</organism>